<dbReference type="RefSeq" id="WP_213410890.1">
    <property type="nucleotide sequence ID" value="NZ_BOVK01000014.1"/>
</dbReference>
<accession>A0A8J4GZX5</accession>
<proteinExistence type="predicted"/>
<dbReference type="Pfam" id="PF00300">
    <property type="entry name" value="His_Phos_1"/>
    <property type="match status" value="1"/>
</dbReference>
<feature type="active site" description="Tele-phosphohistidine intermediate" evidence="1">
    <location>
        <position position="9"/>
    </location>
</feature>
<dbReference type="PANTHER" id="PTHR48100:SF1">
    <property type="entry name" value="HISTIDINE PHOSPHATASE FAMILY PROTEIN-RELATED"/>
    <property type="match status" value="1"/>
</dbReference>
<dbReference type="InterPro" id="IPR050275">
    <property type="entry name" value="PGM_Phosphatase"/>
</dbReference>
<dbReference type="SUPFAM" id="SSF53254">
    <property type="entry name" value="Phosphoglycerate mutase-like"/>
    <property type="match status" value="1"/>
</dbReference>
<dbReference type="PANTHER" id="PTHR48100">
    <property type="entry name" value="BROAD-SPECIFICITY PHOSPHATASE YOR283W-RELATED"/>
    <property type="match status" value="1"/>
</dbReference>
<feature type="binding site" evidence="2">
    <location>
        <position position="58"/>
    </location>
    <ligand>
        <name>substrate</name>
    </ligand>
</feature>
<keyword evidence="4" id="KW-1185">Reference proteome</keyword>
<dbReference type="Gene3D" id="3.40.50.1240">
    <property type="entry name" value="Phosphoglycerate mutase-like"/>
    <property type="match status" value="1"/>
</dbReference>
<evidence type="ECO:0008006" key="5">
    <source>
        <dbReference type="Google" id="ProtNLM"/>
    </source>
</evidence>
<organism evidence="3 4">
    <name type="scientific">Xylanibacillus composti</name>
    <dbReference type="NCBI Taxonomy" id="1572762"/>
    <lineage>
        <taxon>Bacteria</taxon>
        <taxon>Bacillati</taxon>
        <taxon>Bacillota</taxon>
        <taxon>Bacilli</taxon>
        <taxon>Bacillales</taxon>
        <taxon>Paenibacillaceae</taxon>
        <taxon>Xylanibacillus</taxon>
    </lineage>
</organism>
<evidence type="ECO:0000256" key="1">
    <source>
        <dbReference type="PIRSR" id="PIRSR613078-1"/>
    </source>
</evidence>
<dbReference type="InterPro" id="IPR029033">
    <property type="entry name" value="His_PPase_superfam"/>
</dbReference>
<evidence type="ECO:0000256" key="2">
    <source>
        <dbReference type="PIRSR" id="PIRSR613078-2"/>
    </source>
</evidence>
<dbReference type="InterPro" id="IPR013078">
    <property type="entry name" value="His_Pase_superF_clade-1"/>
</dbReference>
<dbReference type="CDD" id="cd07067">
    <property type="entry name" value="HP_PGM_like"/>
    <property type="match status" value="1"/>
</dbReference>
<dbReference type="AlphaFoldDB" id="A0A8J4GZX5"/>
<dbReference type="GO" id="GO:0005737">
    <property type="term" value="C:cytoplasm"/>
    <property type="evidence" value="ECO:0007669"/>
    <property type="project" value="TreeGrafter"/>
</dbReference>
<dbReference type="SMART" id="SM00855">
    <property type="entry name" value="PGAM"/>
    <property type="match status" value="1"/>
</dbReference>
<dbReference type="Proteomes" id="UP000677918">
    <property type="component" value="Unassembled WGS sequence"/>
</dbReference>
<comment type="caution">
    <text evidence="3">The sequence shown here is derived from an EMBL/GenBank/DDBJ whole genome shotgun (WGS) entry which is preliminary data.</text>
</comment>
<name>A0A8J4GZX5_9BACL</name>
<sequence>MTIVACIRHGVTDWNIAGKAQGWSDIPLNEQGREQARRLAERLAGESWDAIISSDLGRARETAEIIASRLNLPDPVVLEPELREMNCGLIEGTTEEERVARWGKEWWKSDLGREQPAQVMARGERIIRQLADAYQGKRVLAVSHGGLIGYALKRLIPHVPTEEKLHNTSVTLLRFRQEGIDCDLFNCAAHLEV</sequence>
<evidence type="ECO:0000313" key="3">
    <source>
        <dbReference type="EMBL" id="GIQ68279.1"/>
    </source>
</evidence>
<reference evidence="3" key="1">
    <citation type="submission" date="2021-04" db="EMBL/GenBank/DDBJ databases">
        <title>Draft genome sequence of Xylanibacillus composti strain K13.</title>
        <authorList>
            <person name="Uke A."/>
            <person name="Chhe C."/>
            <person name="Baramee S."/>
            <person name="Kosugi A."/>
        </authorList>
    </citation>
    <scope>NUCLEOTIDE SEQUENCE</scope>
    <source>
        <strain evidence="3">K13</strain>
    </source>
</reference>
<dbReference type="GO" id="GO:0016791">
    <property type="term" value="F:phosphatase activity"/>
    <property type="evidence" value="ECO:0007669"/>
    <property type="project" value="TreeGrafter"/>
</dbReference>
<feature type="binding site" evidence="2">
    <location>
        <begin position="8"/>
        <end position="15"/>
    </location>
    <ligand>
        <name>substrate</name>
    </ligand>
</feature>
<gene>
    <name evidence="3" type="ORF">XYCOK13_11030</name>
</gene>
<feature type="active site" description="Proton donor/acceptor" evidence="1">
    <location>
        <position position="84"/>
    </location>
</feature>
<protein>
    <recommendedName>
        <fullName evidence="5">Histidine phosphatase family protein</fullName>
    </recommendedName>
</protein>
<dbReference type="EMBL" id="BOVK01000014">
    <property type="protein sequence ID" value="GIQ68279.1"/>
    <property type="molecule type" value="Genomic_DNA"/>
</dbReference>
<evidence type="ECO:0000313" key="4">
    <source>
        <dbReference type="Proteomes" id="UP000677918"/>
    </source>
</evidence>